<feature type="transmembrane region" description="Helical" evidence="5">
    <location>
        <begin position="79"/>
        <end position="95"/>
    </location>
</feature>
<dbReference type="InterPro" id="IPR020846">
    <property type="entry name" value="MFS_dom"/>
</dbReference>
<feature type="transmembrane region" description="Helical" evidence="5">
    <location>
        <begin position="139"/>
        <end position="160"/>
    </location>
</feature>
<dbReference type="InterPro" id="IPR051788">
    <property type="entry name" value="MFS_Transporter"/>
</dbReference>
<reference evidence="7" key="1">
    <citation type="submission" date="2020-05" db="EMBL/GenBank/DDBJ databases">
        <authorList>
            <person name="Chiriac C."/>
            <person name="Salcher M."/>
            <person name="Ghai R."/>
            <person name="Kavagutti S V."/>
        </authorList>
    </citation>
    <scope>NUCLEOTIDE SEQUENCE</scope>
</reference>
<organism evidence="7">
    <name type="scientific">freshwater metagenome</name>
    <dbReference type="NCBI Taxonomy" id="449393"/>
    <lineage>
        <taxon>unclassified sequences</taxon>
        <taxon>metagenomes</taxon>
        <taxon>ecological metagenomes</taxon>
    </lineage>
</organism>
<dbReference type="InterPro" id="IPR036259">
    <property type="entry name" value="MFS_trans_sf"/>
</dbReference>
<evidence type="ECO:0000256" key="1">
    <source>
        <dbReference type="ARBA" id="ARBA00004141"/>
    </source>
</evidence>
<feature type="transmembrane region" description="Helical" evidence="5">
    <location>
        <begin position="362"/>
        <end position="382"/>
    </location>
</feature>
<keyword evidence="3 5" id="KW-1133">Transmembrane helix</keyword>
<evidence type="ECO:0000313" key="7">
    <source>
        <dbReference type="EMBL" id="CAB5059781.1"/>
    </source>
</evidence>
<feature type="transmembrane region" description="Helical" evidence="5">
    <location>
        <begin position="207"/>
        <end position="224"/>
    </location>
</feature>
<dbReference type="SUPFAM" id="SSF103473">
    <property type="entry name" value="MFS general substrate transporter"/>
    <property type="match status" value="1"/>
</dbReference>
<feature type="transmembrane region" description="Helical" evidence="5">
    <location>
        <begin position="298"/>
        <end position="319"/>
    </location>
</feature>
<feature type="transmembrane region" description="Helical" evidence="5">
    <location>
        <begin position="166"/>
        <end position="186"/>
    </location>
</feature>
<feature type="transmembrane region" description="Helical" evidence="5">
    <location>
        <begin position="331"/>
        <end position="350"/>
    </location>
</feature>
<keyword evidence="4 5" id="KW-0472">Membrane</keyword>
<feature type="transmembrane region" description="Helical" evidence="5">
    <location>
        <begin position="12"/>
        <end position="32"/>
    </location>
</feature>
<dbReference type="Gene3D" id="1.20.1250.20">
    <property type="entry name" value="MFS general substrate transporter like domains"/>
    <property type="match status" value="1"/>
</dbReference>
<dbReference type="PANTHER" id="PTHR23514">
    <property type="entry name" value="BYPASS OF STOP CODON PROTEIN 6"/>
    <property type="match status" value="1"/>
</dbReference>
<dbReference type="PROSITE" id="PS50850">
    <property type="entry name" value="MFS"/>
    <property type="match status" value="1"/>
</dbReference>
<evidence type="ECO:0000256" key="4">
    <source>
        <dbReference type="ARBA" id="ARBA00023136"/>
    </source>
</evidence>
<evidence type="ECO:0000256" key="3">
    <source>
        <dbReference type="ARBA" id="ARBA00022989"/>
    </source>
</evidence>
<dbReference type="GO" id="GO:0022857">
    <property type="term" value="F:transmembrane transporter activity"/>
    <property type="evidence" value="ECO:0007669"/>
    <property type="project" value="InterPro"/>
</dbReference>
<proteinExistence type="predicted"/>
<feature type="domain" description="Major facilitator superfamily (MFS) profile" evidence="6">
    <location>
        <begin position="206"/>
        <end position="389"/>
    </location>
</feature>
<name>A0A6J7U1H6_9ZZZZ</name>
<dbReference type="AlphaFoldDB" id="A0A6J7U1H6"/>
<sequence length="389" mass="41407">MFEDDGFRKARIATLIAFLLNGFTVGSFISRIPDYKNILNISNSLLGTSLFCASVGVLTALRPTSKLAAKYGSGPTTRYGAFTLLLGVPLVGLLFSLQWFWLSLFIFGFVSSVHDLSMNAQASALEHHAKKRVMSKFHAMWSLGGLSGGAIGGVFANFEISPRDHSFVVGLIILIVAFTTKDWFMPGSADRHEVISDEKPNKRPRKLIILGLFGLGGAICEGAASDWGGVLARETFNASPFIATLPYILFSVMMVTVRLSGDWLANRFGIARLLTWSGTIAGGGLMLGLTLGNVYGVIIGWILLGAGVATVIPLVVSVCGQLANNEFSGTISAAESVALVTGVAYFGFVIGPPLLGFVADLLTLRIAMLIPAVLALIISATAKRVIRTN</sequence>
<dbReference type="GO" id="GO:0016020">
    <property type="term" value="C:membrane"/>
    <property type="evidence" value="ECO:0007669"/>
    <property type="project" value="UniProtKB-SubCell"/>
</dbReference>
<feature type="transmembrane region" description="Helical" evidence="5">
    <location>
        <begin position="244"/>
        <end position="261"/>
    </location>
</feature>
<accession>A0A6J7U1H6</accession>
<dbReference type="PANTHER" id="PTHR23514:SF13">
    <property type="entry name" value="INNER MEMBRANE PROTEIN YBJJ"/>
    <property type="match status" value="1"/>
</dbReference>
<protein>
    <submittedName>
        <fullName evidence="7">Unannotated protein</fullName>
    </submittedName>
</protein>
<feature type="transmembrane region" description="Helical" evidence="5">
    <location>
        <begin position="38"/>
        <end position="58"/>
    </location>
</feature>
<dbReference type="EMBL" id="CAFBQS010000020">
    <property type="protein sequence ID" value="CAB5059781.1"/>
    <property type="molecule type" value="Genomic_DNA"/>
</dbReference>
<gene>
    <name evidence="7" type="ORF">UFOPK4366_00220</name>
</gene>
<evidence type="ECO:0000256" key="2">
    <source>
        <dbReference type="ARBA" id="ARBA00022692"/>
    </source>
</evidence>
<comment type="subcellular location">
    <subcellularLocation>
        <location evidence="1">Membrane</location>
        <topology evidence="1">Multi-pass membrane protein</topology>
    </subcellularLocation>
</comment>
<feature type="transmembrane region" description="Helical" evidence="5">
    <location>
        <begin position="273"/>
        <end position="292"/>
    </location>
</feature>
<evidence type="ECO:0000256" key="5">
    <source>
        <dbReference type="SAM" id="Phobius"/>
    </source>
</evidence>
<dbReference type="InterPro" id="IPR011701">
    <property type="entry name" value="MFS"/>
</dbReference>
<dbReference type="Pfam" id="PF07690">
    <property type="entry name" value="MFS_1"/>
    <property type="match status" value="1"/>
</dbReference>
<dbReference type="CDD" id="cd17393">
    <property type="entry name" value="MFS_MosC_like"/>
    <property type="match status" value="1"/>
</dbReference>
<evidence type="ECO:0000259" key="6">
    <source>
        <dbReference type="PROSITE" id="PS50850"/>
    </source>
</evidence>
<keyword evidence="2 5" id="KW-0812">Transmembrane</keyword>